<evidence type="ECO:0000313" key="2">
    <source>
        <dbReference type="EMBL" id="CAD8475146.1"/>
    </source>
</evidence>
<gene>
    <name evidence="2" type="ORF">PANT1444_LOCUS4169</name>
</gene>
<proteinExistence type="predicted"/>
<feature type="compositionally biased region" description="Basic residues" evidence="1">
    <location>
        <begin position="452"/>
        <end position="461"/>
    </location>
</feature>
<organism evidence="2">
    <name type="scientific">Phaeocystis antarctica</name>
    <dbReference type="NCBI Taxonomy" id="33657"/>
    <lineage>
        <taxon>Eukaryota</taxon>
        <taxon>Haptista</taxon>
        <taxon>Haptophyta</taxon>
        <taxon>Prymnesiophyceae</taxon>
        <taxon>Phaeocystales</taxon>
        <taxon>Phaeocystaceae</taxon>
        <taxon>Phaeocystis</taxon>
    </lineage>
</organism>
<feature type="compositionally biased region" description="Polar residues" evidence="1">
    <location>
        <begin position="370"/>
        <end position="379"/>
    </location>
</feature>
<feature type="region of interest" description="Disordered" evidence="1">
    <location>
        <begin position="424"/>
        <end position="463"/>
    </location>
</feature>
<feature type="compositionally biased region" description="Basic and acidic residues" evidence="1">
    <location>
        <begin position="354"/>
        <end position="369"/>
    </location>
</feature>
<feature type="compositionally biased region" description="Polar residues" evidence="1">
    <location>
        <begin position="33"/>
        <end position="45"/>
    </location>
</feature>
<feature type="region of interest" description="Disordered" evidence="1">
    <location>
        <begin position="1"/>
        <end position="232"/>
    </location>
</feature>
<name>A0A7S0E7S9_9EUKA</name>
<evidence type="ECO:0000256" key="1">
    <source>
        <dbReference type="SAM" id="MobiDB-lite"/>
    </source>
</evidence>
<protein>
    <submittedName>
        <fullName evidence="2">Uncharacterized protein</fullName>
    </submittedName>
</protein>
<feature type="compositionally biased region" description="Low complexity" evidence="1">
    <location>
        <begin position="424"/>
        <end position="434"/>
    </location>
</feature>
<feature type="region of interest" description="Disordered" evidence="1">
    <location>
        <begin position="354"/>
        <end position="402"/>
    </location>
</feature>
<feature type="region of interest" description="Disordered" evidence="1">
    <location>
        <begin position="505"/>
        <end position="553"/>
    </location>
</feature>
<sequence>MSSSRRNVPIKADHTLAGSGAAGRGTVGERSGATRTLGSRPSTPTLELKRTSPGPRATPSPTPSEKRSSPSLRVKTPSPTPSSLPRRESPSNQQRLSPTFVKARRATPPEEGSPQRATFSCGTQVDPEVMTRKTHPRSPDPESAALAPRLRQISLRSKSQASHHDQASISQRVAGLRRPRGASPSSISAAETTERAGLRLPDTRDSATQTLKARTSPAGDELSPTRDFEGATGELPRRSEFLFGPIQLQSELGMAIQAALEFTAERRVTHSYSPSEFATIRGLGGEDGSDDETLENLEVRSLSLSEDGPMIARTFSERQRMTAAPDPIAMLTHGQQHAGDLDPKHKEHKELKENKELKEHKEQEDKEHTGSSGHGSTDLSAAGTENAPGGSGSDAQAESHEQSLCRNLLPILLPIFEKTAELSASDPAGDSAAGTTYQQRFSTRSGPPPTKVHVKSSRARGRTLDLAELQTAGRRGDAALANLASASSPDGRGFAAVRSEFSLGSEHSAFTSVSSPSSQAGSKDSTPRGRSGLRGVASMPTLQQHRGGARSVG</sequence>
<reference evidence="2" key="1">
    <citation type="submission" date="2021-01" db="EMBL/GenBank/DDBJ databases">
        <authorList>
            <person name="Corre E."/>
            <person name="Pelletier E."/>
            <person name="Niang G."/>
            <person name="Scheremetjew M."/>
            <person name="Finn R."/>
            <person name="Kale V."/>
            <person name="Holt S."/>
            <person name="Cochrane G."/>
            <person name="Meng A."/>
            <person name="Brown T."/>
            <person name="Cohen L."/>
        </authorList>
    </citation>
    <scope>NUCLEOTIDE SEQUENCE</scope>
    <source>
        <strain evidence="2">CCMP1374</strain>
    </source>
</reference>
<feature type="compositionally biased region" description="Polar residues" evidence="1">
    <location>
        <begin position="435"/>
        <end position="445"/>
    </location>
</feature>
<feature type="compositionally biased region" description="Polar residues" evidence="1">
    <location>
        <begin position="508"/>
        <end position="524"/>
    </location>
</feature>
<dbReference type="AlphaFoldDB" id="A0A7S0E7S9"/>
<feature type="compositionally biased region" description="Basic and acidic residues" evidence="1">
    <location>
        <begin position="223"/>
        <end position="232"/>
    </location>
</feature>
<feature type="compositionally biased region" description="Basic and acidic residues" evidence="1">
    <location>
        <begin position="192"/>
        <end position="205"/>
    </location>
</feature>
<accession>A0A7S0E7S9</accession>
<dbReference type="EMBL" id="HBEP01007357">
    <property type="protein sequence ID" value="CAD8475146.1"/>
    <property type="molecule type" value="Transcribed_RNA"/>
</dbReference>